<reference evidence="3" key="1">
    <citation type="journal article" date="2019" name="Int. J. Syst. Evol. Microbiol.">
        <title>The Global Catalogue of Microorganisms (GCM) 10K type strain sequencing project: providing services to taxonomists for standard genome sequencing and annotation.</title>
        <authorList>
            <consortium name="The Broad Institute Genomics Platform"/>
            <consortium name="The Broad Institute Genome Sequencing Center for Infectious Disease"/>
            <person name="Wu L."/>
            <person name="Ma J."/>
        </authorList>
    </citation>
    <scope>NUCLEOTIDE SEQUENCE [LARGE SCALE GENOMIC DNA]</scope>
    <source>
        <strain evidence="3">CGMCC 1.12286</strain>
    </source>
</reference>
<evidence type="ECO:0000256" key="1">
    <source>
        <dbReference type="SAM" id="Coils"/>
    </source>
</evidence>
<organism evidence="2 3">
    <name type="scientific">Alicyclobacillus fodiniaquatilis</name>
    <dbReference type="NCBI Taxonomy" id="1661150"/>
    <lineage>
        <taxon>Bacteria</taxon>
        <taxon>Bacillati</taxon>
        <taxon>Bacillota</taxon>
        <taxon>Bacilli</taxon>
        <taxon>Bacillales</taxon>
        <taxon>Alicyclobacillaceae</taxon>
        <taxon>Alicyclobacillus</taxon>
    </lineage>
</organism>
<keyword evidence="1" id="KW-0175">Coiled coil</keyword>
<proteinExistence type="predicted"/>
<keyword evidence="3" id="KW-1185">Reference proteome</keyword>
<gene>
    <name evidence="2" type="ORF">ACFSB2_08745</name>
</gene>
<dbReference type="Proteomes" id="UP001597079">
    <property type="component" value="Unassembled WGS sequence"/>
</dbReference>
<protein>
    <submittedName>
        <fullName evidence="2">Uncharacterized protein</fullName>
    </submittedName>
</protein>
<dbReference type="RefSeq" id="WP_377942655.1">
    <property type="nucleotide sequence ID" value="NZ_JBHUCX010000021.1"/>
</dbReference>
<sequence length="63" mass="7123">MTKQEYLARLDDQKDQIVKKENDIEHLNDIRSREASANLAITGCVETAWQSAQGEKPIAQADH</sequence>
<dbReference type="EMBL" id="JBHUCX010000021">
    <property type="protein sequence ID" value="MFD1674784.1"/>
    <property type="molecule type" value="Genomic_DNA"/>
</dbReference>
<name>A0ABW4JG98_9BACL</name>
<comment type="caution">
    <text evidence="2">The sequence shown here is derived from an EMBL/GenBank/DDBJ whole genome shotgun (WGS) entry which is preliminary data.</text>
</comment>
<accession>A0ABW4JG98</accession>
<feature type="coiled-coil region" evidence="1">
    <location>
        <begin position="3"/>
        <end position="30"/>
    </location>
</feature>
<evidence type="ECO:0000313" key="2">
    <source>
        <dbReference type="EMBL" id="MFD1674784.1"/>
    </source>
</evidence>
<evidence type="ECO:0000313" key="3">
    <source>
        <dbReference type="Proteomes" id="UP001597079"/>
    </source>
</evidence>